<dbReference type="AlphaFoldDB" id="A0A8K0Y1S3"/>
<name>A0A8K0Y1S3_9RHOB</name>
<reference evidence="2" key="1">
    <citation type="submission" date="2021-01" db="EMBL/GenBank/DDBJ databases">
        <title>Tabrizicola alba sp. nov. a motile alkaliphilic bacterium isolated from a soda lake.</title>
        <authorList>
            <person name="Szuroczki S."/>
            <person name="Abbaszade G."/>
            <person name="Schumann P."/>
            <person name="Toth E."/>
        </authorList>
    </citation>
    <scope>NUCLEOTIDE SEQUENCE</scope>
    <source>
        <strain evidence="2">DMG-N-6</strain>
    </source>
</reference>
<keyword evidence="1" id="KW-1133">Transmembrane helix</keyword>
<evidence type="ECO:0000256" key="1">
    <source>
        <dbReference type="SAM" id="Phobius"/>
    </source>
</evidence>
<dbReference type="Proteomes" id="UP000648908">
    <property type="component" value="Unassembled WGS sequence"/>
</dbReference>
<accession>A0A8K0Y1S3</accession>
<evidence type="ECO:0000313" key="2">
    <source>
        <dbReference type="EMBL" id="MBL4918197.1"/>
    </source>
</evidence>
<evidence type="ECO:0000313" key="3">
    <source>
        <dbReference type="Proteomes" id="UP000648908"/>
    </source>
</evidence>
<organism evidence="2 3">
    <name type="scientific">Szabonella alba</name>
    <dbReference type="NCBI Taxonomy" id="2804194"/>
    <lineage>
        <taxon>Bacteria</taxon>
        <taxon>Pseudomonadati</taxon>
        <taxon>Pseudomonadota</taxon>
        <taxon>Alphaproteobacteria</taxon>
        <taxon>Rhodobacterales</taxon>
        <taxon>Paracoccaceae</taxon>
        <taxon>Szabonella</taxon>
    </lineage>
</organism>
<gene>
    <name evidence="2" type="ORF">JL811_13290</name>
</gene>
<keyword evidence="1" id="KW-0812">Transmembrane</keyword>
<dbReference type="RefSeq" id="WP_202689187.1">
    <property type="nucleotide sequence ID" value="NZ_JAESVN010000005.1"/>
</dbReference>
<protein>
    <submittedName>
        <fullName evidence="2">Uncharacterized protein</fullName>
    </submittedName>
</protein>
<proteinExistence type="predicted"/>
<keyword evidence="1" id="KW-0472">Membrane</keyword>
<sequence length="53" mass="5580">MPPRAFVSLLLIVIVAAAATVAAAQWLGLPFALLGLLAALAALGVRIWLDRRK</sequence>
<dbReference type="EMBL" id="JAESVN010000005">
    <property type="protein sequence ID" value="MBL4918197.1"/>
    <property type="molecule type" value="Genomic_DNA"/>
</dbReference>
<keyword evidence="3" id="KW-1185">Reference proteome</keyword>
<feature type="transmembrane region" description="Helical" evidence="1">
    <location>
        <begin position="33"/>
        <end position="49"/>
    </location>
</feature>
<comment type="caution">
    <text evidence="2">The sequence shown here is derived from an EMBL/GenBank/DDBJ whole genome shotgun (WGS) entry which is preliminary data.</text>
</comment>